<dbReference type="SUPFAM" id="SSF63380">
    <property type="entry name" value="Riboflavin synthase domain-like"/>
    <property type="match status" value="1"/>
</dbReference>
<gene>
    <name evidence="3" type="ORF">KKC1_23960</name>
</gene>
<dbReference type="RefSeq" id="WP_088554436.1">
    <property type="nucleotide sequence ID" value="NZ_BDGJ01000125.1"/>
</dbReference>
<dbReference type="InterPro" id="IPR039261">
    <property type="entry name" value="FNR_nucleotide-bd"/>
</dbReference>
<feature type="binding site" evidence="1">
    <location>
        <position position="243"/>
    </location>
    <ligand>
        <name>[2Fe-2S] cluster</name>
        <dbReference type="ChEBI" id="CHEBI:190135"/>
    </ligand>
</feature>
<keyword evidence="1" id="KW-0479">Metal-binding</keyword>
<dbReference type="OrthoDB" id="9796486at2"/>
<dbReference type="Proteomes" id="UP000197032">
    <property type="component" value="Unassembled WGS sequence"/>
</dbReference>
<dbReference type="InterPro" id="IPR017927">
    <property type="entry name" value="FAD-bd_FR_type"/>
</dbReference>
<dbReference type="InterPro" id="IPR001709">
    <property type="entry name" value="Flavoprot_Pyr_Nucl_cyt_Rdtase"/>
</dbReference>
<dbReference type="PRINTS" id="PR00371">
    <property type="entry name" value="FPNCR"/>
</dbReference>
<keyword evidence="1" id="KW-0411">Iron-sulfur</keyword>
<dbReference type="PRINTS" id="PR00406">
    <property type="entry name" value="CYTB5RDTASE"/>
</dbReference>
<dbReference type="GO" id="GO:0050660">
    <property type="term" value="F:flavin adenine dinucleotide binding"/>
    <property type="evidence" value="ECO:0007669"/>
    <property type="project" value="InterPro"/>
</dbReference>
<keyword evidence="1" id="KW-0001">2Fe-2S</keyword>
<feature type="domain" description="FAD-binding FR-type" evidence="2">
    <location>
        <begin position="5"/>
        <end position="105"/>
    </location>
</feature>
<dbReference type="GO" id="GO:0051537">
    <property type="term" value="F:2 iron, 2 sulfur cluster binding"/>
    <property type="evidence" value="ECO:0007669"/>
    <property type="project" value="UniProtKB-KW"/>
</dbReference>
<dbReference type="PIRSF" id="PIRSF006816">
    <property type="entry name" value="Cyc3_hyd_g"/>
    <property type="match status" value="1"/>
</dbReference>
<dbReference type="Gene3D" id="3.40.50.80">
    <property type="entry name" value="Nucleotide-binding domain of ferredoxin-NADP reductase (FNR) module"/>
    <property type="match status" value="1"/>
</dbReference>
<dbReference type="AlphaFoldDB" id="A0A1Z5HV83"/>
<feature type="binding site" evidence="1">
    <location>
        <position position="251"/>
    </location>
    <ligand>
        <name>[2Fe-2S] cluster</name>
        <dbReference type="ChEBI" id="CHEBI:190135"/>
    </ligand>
</feature>
<comment type="cofactor">
    <cofactor evidence="1">
        <name>[2Fe-2S] cluster</name>
        <dbReference type="ChEBI" id="CHEBI:190135"/>
    </cofactor>
    <text evidence="1">Binds 1 [2Fe-2S] cluster per subunit.</text>
</comment>
<reference evidence="4" key="1">
    <citation type="journal article" date="2017" name="Appl. Environ. Microbiol.">
        <title>Genomic Analysis of Calderihabitans maritimus KKC1, a Thermophilic, Hydrogenogenic, Carboxydotrophic Bacterium Isolated from Marine Sediment.</title>
        <authorList>
            <person name="Omae K."/>
            <person name="Yoneda Y."/>
            <person name="Fukuyama Y."/>
            <person name="Yoshida T."/>
            <person name="Sako Y."/>
        </authorList>
    </citation>
    <scope>NUCLEOTIDE SEQUENCE [LARGE SCALE GENOMIC DNA]</scope>
    <source>
        <strain evidence="4">KKC1</strain>
    </source>
</reference>
<dbReference type="PROSITE" id="PS51384">
    <property type="entry name" value="FAD_FR"/>
    <property type="match status" value="1"/>
</dbReference>
<protein>
    <submittedName>
        <fullName evidence="3">Oxidoreductase FAD/NAD(P)-binding domain protein</fullName>
    </submittedName>
</protein>
<dbReference type="GO" id="GO:0046872">
    <property type="term" value="F:metal ion binding"/>
    <property type="evidence" value="ECO:0007669"/>
    <property type="project" value="UniProtKB-KW"/>
</dbReference>
<dbReference type="InterPro" id="IPR017938">
    <property type="entry name" value="Riboflavin_synthase-like_b-brl"/>
</dbReference>
<evidence type="ECO:0000259" key="2">
    <source>
        <dbReference type="PROSITE" id="PS51384"/>
    </source>
</evidence>
<comment type="caution">
    <text evidence="3">The sequence shown here is derived from an EMBL/GenBank/DDBJ whole genome shotgun (WGS) entry which is preliminary data.</text>
</comment>
<dbReference type="Gene3D" id="2.40.30.10">
    <property type="entry name" value="Translation factors"/>
    <property type="match status" value="1"/>
</dbReference>
<keyword evidence="1" id="KW-0408">Iron</keyword>
<dbReference type="GO" id="GO:0006221">
    <property type="term" value="P:pyrimidine nucleotide biosynthetic process"/>
    <property type="evidence" value="ECO:0007669"/>
    <property type="project" value="InterPro"/>
</dbReference>
<name>A0A1Z5HV83_9FIRM</name>
<dbReference type="EMBL" id="BDGJ01000125">
    <property type="protein sequence ID" value="GAW93257.1"/>
    <property type="molecule type" value="Genomic_DNA"/>
</dbReference>
<dbReference type="PANTHER" id="PTHR43513:SF1">
    <property type="entry name" value="ANAEROBIC SULFITE REDUCTASE SUBUNIT B"/>
    <property type="match status" value="1"/>
</dbReference>
<dbReference type="InterPro" id="IPR050353">
    <property type="entry name" value="PyrK_electron_transfer"/>
</dbReference>
<dbReference type="InterPro" id="IPR001433">
    <property type="entry name" value="OxRdtase_FAD/NAD-bd"/>
</dbReference>
<keyword evidence="4" id="KW-1185">Reference proteome</keyword>
<sequence length="284" mass="31826">MLNPFRPEPAVIKEIKKETHDTTTYTLTFKDANIQADYFFQPGQFNMITIFGIGEAPISISSDPDNRSSFQHTVRHVGNVTNKLATLQEGAIVGVRGPYGTGWPIDLMQGKNVLIVAGGIGLAPLRPVILHLIKHRAEFGKVEILYGARTPNDMLYTDQYADWSRQDRFRVLFTVDRITGDRQWPHRVGVVTTLFQEMESTPENTLVLTCGPEIMMQFVVKNLLQRGFNQQQIYVSLERRMNCGVRKCGKCQIGPKFVCRDGPVFALAELAALPEETLGGVAIE</sequence>
<dbReference type="Pfam" id="PF00175">
    <property type="entry name" value="NAD_binding_1"/>
    <property type="match status" value="1"/>
</dbReference>
<dbReference type="Pfam" id="PF10418">
    <property type="entry name" value="DHODB_Fe-S_bind"/>
    <property type="match status" value="1"/>
</dbReference>
<dbReference type="CDD" id="cd06221">
    <property type="entry name" value="sulfite_reductase_like"/>
    <property type="match status" value="1"/>
</dbReference>
<dbReference type="PANTHER" id="PTHR43513">
    <property type="entry name" value="DIHYDROOROTATE DEHYDROGENASE B (NAD(+)), ELECTRON TRANSFER SUBUNIT"/>
    <property type="match status" value="1"/>
</dbReference>
<dbReference type="SUPFAM" id="SSF52343">
    <property type="entry name" value="Ferredoxin reductase-like, C-terminal NADP-linked domain"/>
    <property type="match status" value="1"/>
</dbReference>
<feature type="binding site" evidence="1">
    <location>
        <position position="248"/>
    </location>
    <ligand>
        <name>[2Fe-2S] cluster</name>
        <dbReference type="ChEBI" id="CHEBI:190135"/>
    </ligand>
</feature>
<dbReference type="InterPro" id="IPR012165">
    <property type="entry name" value="Cyt_c3_hydrogenase_gsu"/>
</dbReference>
<evidence type="ECO:0000256" key="1">
    <source>
        <dbReference type="PIRSR" id="PIRSR006816-2"/>
    </source>
</evidence>
<evidence type="ECO:0000313" key="3">
    <source>
        <dbReference type="EMBL" id="GAW93257.1"/>
    </source>
</evidence>
<proteinExistence type="predicted"/>
<dbReference type="GO" id="GO:0016491">
    <property type="term" value="F:oxidoreductase activity"/>
    <property type="evidence" value="ECO:0007669"/>
    <property type="project" value="InterPro"/>
</dbReference>
<accession>A0A1Z5HV83</accession>
<dbReference type="InterPro" id="IPR019480">
    <property type="entry name" value="Dihydroorotate_DH_Fe-S-bd"/>
</dbReference>
<organism evidence="3 4">
    <name type="scientific">Calderihabitans maritimus</name>
    <dbReference type="NCBI Taxonomy" id="1246530"/>
    <lineage>
        <taxon>Bacteria</taxon>
        <taxon>Bacillati</taxon>
        <taxon>Bacillota</taxon>
        <taxon>Clostridia</taxon>
        <taxon>Neomoorellales</taxon>
        <taxon>Calderihabitantaceae</taxon>
        <taxon>Calderihabitans</taxon>
    </lineage>
</organism>
<evidence type="ECO:0000313" key="4">
    <source>
        <dbReference type="Proteomes" id="UP000197032"/>
    </source>
</evidence>
<feature type="binding site" evidence="1">
    <location>
        <position position="259"/>
    </location>
    <ligand>
        <name>[2Fe-2S] cluster</name>
        <dbReference type="ChEBI" id="CHEBI:190135"/>
    </ligand>
</feature>